<name>A0A5E8CK34_9ZZZZ</name>
<reference evidence="1" key="1">
    <citation type="submission" date="2019-09" db="EMBL/GenBank/DDBJ databases">
        <authorList>
            <person name="Needham M D."/>
        </authorList>
    </citation>
    <scope>NUCLEOTIDE SEQUENCE</scope>
</reference>
<organism evidence="1">
    <name type="scientific">seawater metagenome</name>
    <dbReference type="NCBI Taxonomy" id="1561972"/>
    <lineage>
        <taxon>unclassified sequences</taxon>
        <taxon>metagenomes</taxon>
        <taxon>ecological metagenomes</taxon>
    </lineage>
</organism>
<dbReference type="SUPFAM" id="SSF54236">
    <property type="entry name" value="Ubiquitin-like"/>
    <property type="match status" value="1"/>
</dbReference>
<gene>
    <name evidence="1" type="ORF">CPAV1605_1298</name>
</gene>
<sequence>MWIQIIIHINNKSEKYQVRYDEKIENIKKRICKDFDVDDDNLFYLATNTKYLQVDNTVKESGLKQNSNMYVIYKLGFGGYLFLNIKGKIERINVSLDHSGKEIITKISEIKKFVKQLINDEFNLVVYRDQKELVLNNLEMTLNDIGIKNAEKPLEENMIFIQN</sequence>
<accession>A0A5E8CK34</accession>
<dbReference type="EMBL" id="CABVLZ010000005">
    <property type="protein sequence ID" value="VVU95546.1"/>
    <property type="molecule type" value="Genomic_DNA"/>
</dbReference>
<protein>
    <recommendedName>
        <fullName evidence="2">Ubiquitin-like domain-containing protein</fullName>
    </recommendedName>
</protein>
<dbReference type="AlphaFoldDB" id="A0A5E8CK34"/>
<proteinExistence type="predicted"/>
<dbReference type="InterPro" id="IPR029071">
    <property type="entry name" value="Ubiquitin-like_domsf"/>
</dbReference>
<evidence type="ECO:0000313" key="1">
    <source>
        <dbReference type="EMBL" id="VVU95546.1"/>
    </source>
</evidence>
<dbReference type="Gene3D" id="3.10.20.90">
    <property type="entry name" value="Phosphatidylinositol 3-kinase Catalytic Subunit, Chain A, domain 1"/>
    <property type="match status" value="1"/>
</dbReference>
<evidence type="ECO:0008006" key="2">
    <source>
        <dbReference type="Google" id="ProtNLM"/>
    </source>
</evidence>